<dbReference type="PANTHER" id="PTHR34213">
    <property type="entry name" value="NUCLEAR TRANSPORT FACTOR 2 (NTF2) FAMILY PROTEIN"/>
    <property type="match status" value="1"/>
</dbReference>
<name>A0A0F7SGK2_PHARH</name>
<organism evidence="2">
    <name type="scientific">Phaffia rhodozyma</name>
    <name type="common">Yeast</name>
    <name type="synonym">Xanthophyllomyces dendrorhous</name>
    <dbReference type="NCBI Taxonomy" id="264483"/>
    <lineage>
        <taxon>Eukaryota</taxon>
        <taxon>Fungi</taxon>
        <taxon>Dikarya</taxon>
        <taxon>Basidiomycota</taxon>
        <taxon>Agaricomycotina</taxon>
        <taxon>Tremellomycetes</taxon>
        <taxon>Cystofilobasidiales</taxon>
        <taxon>Mrakiaceae</taxon>
        <taxon>Phaffia</taxon>
    </lineage>
</organism>
<accession>A0A0F7SGK2</accession>
<dbReference type="AlphaFoldDB" id="A0A0F7SGK2"/>
<feature type="region of interest" description="Disordered" evidence="1">
    <location>
        <begin position="1"/>
        <end position="43"/>
    </location>
</feature>
<feature type="compositionally biased region" description="Polar residues" evidence="1">
    <location>
        <begin position="1"/>
        <end position="39"/>
    </location>
</feature>
<protein>
    <submittedName>
        <fullName evidence="2">Uncharacterized protein</fullName>
    </submittedName>
</protein>
<reference evidence="2" key="1">
    <citation type="submission" date="2014-08" db="EMBL/GenBank/DDBJ databases">
        <authorList>
            <person name="Sharma Rahul"/>
            <person name="Thines Marco"/>
        </authorList>
    </citation>
    <scope>NUCLEOTIDE SEQUENCE</scope>
</reference>
<evidence type="ECO:0000313" key="2">
    <source>
        <dbReference type="EMBL" id="CDZ96454.1"/>
    </source>
</evidence>
<evidence type="ECO:0000256" key="1">
    <source>
        <dbReference type="SAM" id="MobiDB-lite"/>
    </source>
</evidence>
<sequence>MEKQHLTNQPLRSSFSEGSSHRAPTSFNYPIKRTSSTPSAPLVVGSDVHTQPTVLHQATQGNLKSVQTTGSILTRFVSARTSSDGDDPQHQHHSQRMSFHIPSASILEAIPASRSGGTLGSVVSADERKLAKIHRFPMNADDETHNGAPLIDSLSPSRRRTLDDCLDLFSGRASKTILERSWTSDAIFEDPSIECHGYHEYSAHWSSVPESRIIRLWILPSRTPSELRWEQIQERHSRILKTEKIVHSIVVVELDGEDRIIKMQDLWDGKELSSGLRAIPRKVNAKITSEFSGKPSND</sequence>
<dbReference type="EMBL" id="LN483144">
    <property type="protein sequence ID" value="CDZ96454.1"/>
    <property type="molecule type" value="Genomic_DNA"/>
</dbReference>
<proteinExistence type="predicted"/>
<dbReference type="PANTHER" id="PTHR34213:SF2">
    <property type="entry name" value="NUCLEAR TRANSPORT FACTOR 2 (NTF2) FAMILY PROTEIN"/>
    <property type="match status" value="1"/>
</dbReference>